<evidence type="ECO:0000256" key="7">
    <source>
        <dbReference type="ARBA" id="ARBA00022771"/>
    </source>
</evidence>
<evidence type="ECO:0000256" key="3">
    <source>
        <dbReference type="ARBA" id="ARBA00022562"/>
    </source>
</evidence>
<gene>
    <name evidence="16" type="primary">E6</name>
</gene>
<evidence type="ECO:0000256" key="8">
    <source>
        <dbReference type="ARBA" id="ARBA00022833"/>
    </source>
</evidence>
<keyword evidence="9 16" id="KW-0805">Transcription regulation</keyword>
<reference evidence="18" key="1">
    <citation type="journal article" date="2018" name="Microbiome">
        <title>Comparative analysis of rodent and small mammal viromes to better understand the wildlife origin of emerging infectious diseases.</title>
        <authorList>
            <person name="Wu Z."/>
            <person name="Lu L."/>
            <person name="Du J."/>
            <person name="Yang L."/>
            <person name="Ren X."/>
            <person name="Liu B."/>
            <person name="Jiang J."/>
            <person name="Yang J."/>
            <person name="Dong J."/>
            <person name="Sun L."/>
            <person name="Zhu Y."/>
            <person name="Li Y."/>
            <person name="Zheng D."/>
            <person name="Zhang C."/>
            <person name="Su H."/>
            <person name="Zheng Y."/>
            <person name="Zhou H."/>
            <person name="Zhu G."/>
            <person name="Li H."/>
            <person name="Chmura A."/>
            <person name="Yang F."/>
            <person name="Daszak P."/>
            <person name="Wang J."/>
            <person name="Liu Q."/>
            <person name="Jin Q."/>
        </authorList>
    </citation>
    <scope>NUCLEOTIDE SEQUENCE</scope>
    <source>
        <strain evidence="18">RtAc-PV/GZ2015</strain>
    </source>
</reference>
<comment type="similarity">
    <text evidence="1 16 17">Belongs to the papillomaviridae E6 protein family.</text>
</comment>
<evidence type="ECO:0000313" key="18">
    <source>
        <dbReference type="EMBL" id="ATP66834.1"/>
    </source>
</evidence>
<dbReference type="GO" id="GO:0052150">
    <property type="term" value="P:symbiont-mediated perturbation of host apoptosis"/>
    <property type="evidence" value="ECO:0007669"/>
    <property type="project" value="UniProtKB-KW"/>
</dbReference>
<evidence type="ECO:0000256" key="16">
    <source>
        <dbReference type="HAMAP-Rule" id="MF_04006"/>
    </source>
</evidence>
<comment type="caution">
    <text evidence="16">Lacks conserved residue(s) required for the propagation of feature annotation.</text>
</comment>
<sequence>MDVAKEYTLEQLLRFLNVDLDTFIFPCAFCTNILDSNDKKRFAASQLKVVVKDFTFKGACITCRRKLAFAERRKYQSCVGEADLVECMTGTGIVHLTIRCISCLGLLSASEKLVAKANLDPFYLVRSMWRGKCRLCFSL</sequence>
<keyword evidence="5 16" id="KW-1090">Inhibition of host innate immune response by virus</keyword>
<keyword evidence="11 16" id="KW-0010">Activator</keyword>
<keyword evidence="7 16" id="KW-0863">Zinc-finger</keyword>
<keyword evidence="2 16" id="KW-0244">Early protein</keyword>
<keyword evidence="6 16" id="KW-0479">Metal-binding</keyword>
<dbReference type="HAMAP" id="MF_04006">
    <property type="entry name" value="HPV_E6"/>
    <property type="match status" value="1"/>
</dbReference>
<comment type="subcellular location">
    <subcellularLocation>
        <location evidence="16 17">Host cytoplasm</location>
    </subcellularLocation>
    <subcellularLocation>
        <location evidence="16 17">Host nucleus</location>
    </subcellularLocation>
</comment>
<comment type="function">
    <text evidence="16">Plays a major role in the induction and maintenance of cellular transformation. E6 associates with host UBE3A/E6-AP ubiquitin-protein ligase and modulates its activity. Protects host keratinocytes from apoptosis by mediating the degradation of host BAK1. May also inhibit host immune response.</text>
</comment>
<dbReference type="InterPro" id="IPR038575">
    <property type="entry name" value="E6_sf"/>
</dbReference>
<keyword evidence="8 16" id="KW-0862">Zinc</keyword>
<keyword evidence="10 16" id="KW-0238">DNA-binding</keyword>
<evidence type="ECO:0000256" key="9">
    <source>
        <dbReference type="ARBA" id="ARBA00023015"/>
    </source>
</evidence>
<evidence type="ECO:0000256" key="11">
    <source>
        <dbReference type="ARBA" id="ARBA00023159"/>
    </source>
</evidence>
<keyword evidence="14 16" id="KW-0899">Viral immunoevasion</keyword>
<dbReference type="GO" id="GO:0006351">
    <property type="term" value="P:DNA-templated transcription"/>
    <property type="evidence" value="ECO:0007669"/>
    <property type="project" value="UniProtKB-UniRule"/>
</dbReference>
<protein>
    <recommendedName>
        <fullName evidence="16 17">Protein E6</fullName>
    </recommendedName>
</protein>
<evidence type="ECO:0000256" key="17">
    <source>
        <dbReference type="RuleBase" id="RU363123"/>
    </source>
</evidence>
<keyword evidence="15 16" id="KW-1119">Modulation of host cell apoptosis by virus</keyword>
<dbReference type="GO" id="GO:0006355">
    <property type="term" value="P:regulation of DNA-templated transcription"/>
    <property type="evidence" value="ECO:0007669"/>
    <property type="project" value="UniProtKB-UniRule"/>
</dbReference>
<evidence type="ECO:0000256" key="1">
    <source>
        <dbReference type="ARBA" id="ARBA00006346"/>
    </source>
</evidence>
<dbReference type="GO" id="GO:0042025">
    <property type="term" value="C:host cell nucleus"/>
    <property type="evidence" value="ECO:0007669"/>
    <property type="project" value="UniProtKB-SubCell"/>
</dbReference>
<evidence type="ECO:0000256" key="5">
    <source>
        <dbReference type="ARBA" id="ARBA00022632"/>
    </source>
</evidence>
<evidence type="ECO:0000256" key="10">
    <source>
        <dbReference type="ARBA" id="ARBA00023125"/>
    </source>
</evidence>
<keyword evidence="3 16" id="KW-1048">Host nucleus</keyword>
<evidence type="ECO:0000256" key="6">
    <source>
        <dbReference type="ARBA" id="ARBA00022723"/>
    </source>
</evidence>
<evidence type="ECO:0000256" key="2">
    <source>
        <dbReference type="ARBA" id="ARBA00022518"/>
    </source>
</evidence>
<feature type="zinc finger region" evidence="16">
    <location>
        <begin position="27"/>
        <end position="63"/>
    </location>
</feature>
<keyword evidence="4 16" id="KW-0945">Host-virus interaction</keyword>
<evidence type="ECO:0000256" key="12">
    <source>
        <dbReference type="ARBA" id="ARBA00023163"/>
    </source>
</evidence>
<accession>A0A2H4MY37</accession>
<name>A0A2H4MY37_9PAPI</name>
<evidence type="ECO:0000256" key="13">
    <source>
        <dbReference type="ARBA" id="ARBA00023200"/>
    </source>
</evidence>
<dbReference type="GO" id="GO:0003677">
    <property type="term" value="F:DNA binding"/>
    <property type="evidence" value="ECO:0007669"/>
    <property type="project" value="UniProtKB-UniRule"/>
</dbReference>
<organism evidence="18">
    <name type="scientific">Rodent papillomavirus</name>
    <dbReference type="NCBI Taxonomy" id="2050020"/>
    <lineage>
        <taxon>Viruses</taxon>
        <taxon>Monodnaviria</taxon>
        <taxon>Shotokuvirae</taxon>
        <taxon>Cossaviricota</taxon>
        <taxon>Papovaviricetes</taxon>
        <taxon>Zurhausenvirales</taxon>
        <taxon>Papillomaviridae</taxon>
    </lineage>
</organism>
<dbReference type="InterPro" id="IPR001334">
    <property type="entry name" value="E6"/>
</dbReference>
<proteinExistence type="inferred from homology"/>
<dbReference type="GO" id="GO:0039648">
    <property type="term" value="P:symbiont-mediated perturbation of host ubiquitin-like protein modification"/>
    <property type="evidence" value="ECO:0007669"/>
    <property type="project" value="UniProtKB-UniRule"/>
</dbReference>
<dbReference type="Gene3D" id="3.30.240.40">
    <property type="entry name" value="E6 early regulatory protein"/>
    <property type="match status" value="2"/>
</dbReference>
<evidence type="ECO:0000256" key="15">
    <source>
        <dbReference type="ARBA" id="ARBA00023323"/>
    </source>
</evidence>
<evidence type="ECO:0000256" key="4">
    <source>
        <dbReference type="ARBA" id="ARBA00022581"/>
    </source>
</evidence>
<keyword evidence="12 16" id="KW-0804">Transcription</keyword>
<dbReference type="GO" id="GO:0030430">
    <property type="term" value="C:host cell cytoplasm"/>
    <property type="evidence" value="ECO:0007669"/>
    <property type="project" value="UniProtKB-SubCell"/>
</dbReference>
<dbReference type="GO" id="GO:0008270">
    <property type="term" value="F:zinc ion binding"/>
    <property type="evidence" value="ECO:0007669"/>
    <property type="project" value="UniProtKB-KW"/>
</dbReference>
<feature type="zinc finger region" evidence="16">
    <location>
        <begin position="100"/>
        <end position="136"/>
    </location>
</feature>
<dbReference type="Pfam" id="PF00518">
    <property type="entry name" value="E6"/>
    <property type="match status" value="1"/>
</dbReference>
<dbReference type="EMBL" id="KY370096">
    <property type="protein sequence ID" value="ATP66834.1"/>
    <property type="molecule type" value="Genomic_DNA"/>
</dbReference>
<dbReference type="SUPFAM" id="SSF161229">
    <property type="entry name" value="E6 C-terminal domain-like"/>
    <property type="match status" value="2"/>
</dbReference>
<dbReference type="GO" id="GO:0039502">
    <property type="term" value="P:symbiont-mediated suppression of host type I interferon-mediated signaling pathway"/>
    <property type="evidence" value="ECO:0007669"/>
    <property type="project" value="UniProtKB-UniRule"/>
</dbReference>
<keyword evidence="13 16" id="KW-1035">Host cytoplasm</keyword>
<comment type="subunit">
    <text evidence="16">Forms homodimers. Interacts with ubiquitin-protein ligase UBE3A/E6-AP; this interaction stimulates UBE3A ubiquitin activity. Interacts with host BAK1.</text>
</comment>
<dbReference type="GO" id="GO:0052170">
    <property type="term" value="P:symbiont-mediated suppression of host innate immune response"/>
    <property type="evidence" value="ECO:0007669"/>
    <property type="project" value="UniProtKB-KW"/>
</dbReference>
<evidence type="ECO:0000256" key="14">
    <source>
        <dbReference type="ARBA" id="ARBA00023280"/>
    </source>
</evidence>